<feature type="domain" description="Protein translocase subunit SecDF P1" evidence="13">
    <location>
        <begin position="69"/>
        <end position="127"/>
    </location>
</feature>
<dbReference type="Pfam" id="PF07549">
    <property type="entry name" value="Sec_GG"/>
    <property type="match status" value="1"/>
</dbReference>
<dbReference type="InterPro" id="IPR048634">
    <property type="entry name" value="SecD_SecF_C"/>
</dbReference>
<dbReference type="NCBIfam" id="TIGR00966">
    <property type="entry name" value="transloc_SecF"/>
    <property type="match status" value="1"/>
</dbReference>
<dbReference type="Pfam" id="PF02355">
    <property type="entry name" value="SecD_SecF_C"/>
    <property type="match status" value="2"/>
</dbReference>
<evidence type="ECO:0000256" key="7">
    <source>
        <dbReference type="ARBA" id="ARBA00023010"/>
    </source>
</evidence>
<dbReference type="InterPro" id="IPR022645">
    <property type="entry name" value="SecD/SecF_bac"/>
</dbReference>
<comment type="function">
    <text evidence="9">Part of the Sec protein translocase complex. Interacts with the SecYEG preprotein conducting channel. SecDF uses the proton motive force (PMF) to complete protein translocation after the ATP-dependent function of SecA.</text>
</comment>
<feature type="transmembrane region" description="Helical" evidence="9">
    <location>
        <begin position="294"/>
        <end position="313"/>
    </location>
</feature>
<comment type="caution">
    <text evidence="9">Lacks conserved residue(s) required for the propagation of feature annotation.</text>
</comment>
<keyword evidence="6 9" id="KW-1133">Transmembrane helix</keyword>
<comment type="caution">
    <text evidence="14">The sequence shown here is derived from an EMBL/GenBank/DDBJ whole genome shotgun (WGS) entry which is preliminary data.</text>
</comment>
<evidence type="ECO:0000313" key="14">
    <source>
        <dbReference type="EMBL" id="MST69105.1"/>
    </source>
</evidence>
<dbReference type="InterPro" id="IPR048631">
    <property type="entry name" value="SecD_1st"/>
</dbReference>
<feature type="transmembrane region" description="Helical" evidence="9">
    <location>
        <begin position="269"/>
        <end position="287"/>
    </location>
</feature>
<feature type="compositionally biased region" description="Basic and acidic residues" evidence="11">
    <location>
        <begin position="748"/>
        <end position="762"/>
    </location>
</feature>
<feature type="domain" description="Protein export membrane protein SecD/SecF C-terminal" evidence="12">
    <location>
        <begin position="549"/>
        <end position="726"/>
    </location>
</feature>
<sequence>MKSQNKKNKILAVVIIVVIIFGAVVSFTGIGSVKKLKDQLKYGLDINGGVYVLMQAETKAKGKDKAALMDQTKSVLENRVNAMGISEASVAVEGSDKIRVEMPGISNADQAIRQIGKTAQLRFLLADGTLVMNGNEVKNAGFSTDQDHGGYKITMDFTSKGTDDFAKGTERAASGTVNPVLKDSDGNLVPATSVVIMLDDKIISAPNVDQKIDSRSCEIYRPGGFSKEEASNTSALIKGGALPASLTEVNSSVETATIGADALNKSIKAGAIGLGIIFIMMLVVYGFMGVAADIALALYVEIILWVMAGFGAVLTLPGIAGIILGIGMAVDSNVIIFTRIREEIAKGKSVRVSVDSGFHSALSTVIDSQTTTLIAAFVLYLIGTTSVKGFALTLMIGTVASIFTAVFVTQVFVNLMAESRTFGTITHFGFKEDGSKKMQLNGYFHFIRNRKIFYCISAAIIICGIVFTGIRGFNYGIDFTGGTMIQLDMGKKVDIDEVKDTIKDYKLNPTIVYAGKDNDQIVIRTIKAMKTKERTAVVNTISDKYHLGKNAVLSSEEFGPTVGKELRHNAVKSVLIATFCMLIYIRFRFKNWQYGLAAVAGLGHDVLVTLSLYAIFGFTINNPFIAGILTVVGYSINDTIVVFDRIRENTQFYKRKEREKMIDDSINQTLSRSIMTSLTTIVVMIPLFVLVSSQLREFLIPLMIGVICGTYSSIFLCSPLYYEMTKKGTRSKYVEDKEKRDRQKQKNRAREKARRENEGIVK</sequence>
<dbReference type="InterPro" id="IPR022646">
    <property type="entry name" value="SecD/SecF_CS"/>
</dbReference>
<dbReference type="PRINTS" id="PR01755">
    <property type="entry name" value="SECFTRNLCASE"/>
</dbReference>
<feature type="compositionally biased region" description="Basic and acidic residues" evidence="11">
    <location>
        <begin position="732"/>
        <end position="741"/>
    </location>
</feature>
<evidence type="ECO:0000256" key="1">
    <source>
        <dbReference type="ARBA" id="ARBA00004651"/>
    </source>
</evidence>
<evidence type="ECO:0000256" key="2">
    <source>
        <dbReference type="ARBA" id="ARBA00022448"/>
    </source>
</evidence>
<evidence type="ECO:0000256" key="5">
    <source>
        <dbReference type="ARBA" id="ARBA00022927"/>
    </source>
</evidence>
<gene>
    <name evidence="10 14" type="primary">secF</name>
    <name evidence="9" type="synonym">secD</name>
    <name evidence="14" type="ORF">FYJ66_05795</name>
</gene>
<evidence type="ECO:0000256" key="8">
    <source>
        <dbReference type="ARBA" id="ARBA00023136"/>
    </source>
</evidence>
<feature type="transmembrane region" description="Helical" evidence="9">
    <location>
        <begin position="452"/>
        <end position="470"/>
    </location>
</feature>
<feature type="transmembrane region" description="Helical" evidence="9">
    <location>
        <begin position="570"/>
        <end position="587"/>
    </location>
</feature>
<accession>A0A6A8M6Y5</accession>
<evidence type="ECO:0000259" key="12">
    <source>
        <dbReference type="Pfam" id="PF02355"/>
    </source>
</evidence>
<dbReference type="GO" id="GO:0005886">
    <property type="term" value="C:plasma membrane"/>
    <property type="evidence" value="ECO:0007669"/>
    <property type="project" value="UniProtKB-SubCell"/>
</dbReference>
<dbReference type="GO" id="GO:0006605">
    <property type="term" value="P:protein targeting"/>
    <property type="evidence" value="ECO:0007669"/>
    <property type="project" value="UniProtKB-UniRule"/>
</dbReference>
<dbReference type="InterPro" id="IPR055344">
    <property type="entry name" value="SecD_SecF_C_bact"/>
</dbReference>
<dbReference type="GO" id="GO:0043952">
    <property type="term" value="P:protein transport by the Sec complex"/>
    <property type="evidence" value="ECO:0007669"/>
    <property type="project" value="UniProtKB-UniRule"/>
</dbReference>
<dbReference type="Gene3D" id="1.20.1640.10">
    <property type="entry name" value="Multidrug efflux transporter AcrB transmembrane domain"/>
    <property type="match status" value="2"/>
</dbReference>
<dbReference type="PANTHER" id="PTHR30081">
    <property type="entry name" value="PROTEIN-EXPORT MEMBRANE PROTEIN SEC"/>
    <property type="match status" value="1"/>
</dbReference>
<feature type="transmembrane region" description="Helical" evidence="9">
    <location>
        <begin position="698"/>
        <end position="722"/>
    </location>
</feature>
<dbReference type="SUPFAM" id="SSF82866">
    <property type="entry name" value="Multidrug efflux transporter AcrB transmembrane domain"/>
    <property type="match status" value="2"/>
</dbReference>
<dbReference type="Gene3D" id="3.30.1360.200">
    <property type="match status" value="1"/>
</dbReference>
<dbReference type="HAMAP" id="MF_01464_B">
    <property type="entry name" value="SecF_B"/>
    <property type="match status" value="1"/>
</dbReference>
<organism evidence="14">
    <name type="scientific">Baileyella intestinalis</name>
    <dbReference type="NCBI Taxonomy" id="2606709"/>
    <lineage>
        <taxon>Bacteria</taxon>
        <taxon>Bacillati</taxon>
        <taxon>Bacillota</taxon>
        <taxon>Clostridia</taxon>
        <taxon>Peptostreptococcales</taxon>
        <taxon>Anaerovoracaceae</taxon>
        <taxon>Baileyella</taxon>
    </lineage>
</organism>
<dbReference type="PANTHER" id="PTHR30081:SF1">
    <property type="entry name" value="PROTEIN TRANSLOCASE SUBUNIT SECD"/>
    <property type="match status" value="1"/>
</dbReference>
<keyword evidence="2 9" id="KW-0813">Transport</keyword>
<feature type="region of interest" description="Disordered" evidence="11">
    <location>
        <begin position="730"/>
        <end position="762"/>
    </location>
</feature>
<dbReference type="Pfam" id="PF21760">
    <property type="entry name" value="SecD_1st"/>
    <property type="match status" value="1"/>
</dbReference>
<evidence type="ECO:0000256" key="6">
    <source>
        <dbReference type="ARBA" id="ARBA00022989"/>
    </source>
</evidence>
<comment type="subcellular location">
    <subcellularLocation>
        <location evidence="1 9">Cell membrane</location>
        <topology evidence="1 9">Multi-pass membrane protein</topology>
    </subcellularLocation>
</comment>
<protein>
    <recommendedName>
        <fullName evidence="9 10">Multifunctional fusion protein</fullName>
    </recommendedName>
    <domain>
        <recommendedName>
            <fullName evidence="9">Protein translocase subunit SecD</fullName>
        </recommendedName>
    </domain>
    <domain>
        <recommendedName>
            <fullName evidence="10">Protein-export membrane protein SecF</fullName>
        </recommendedName>
    </domain>
</protein>
<dbReference type="EMBL" id="VUNB01000004">
    <property type="protein sequence ID" value="MST69105.1"/>
    <property type="molecule type" value="Genomic_DNA"/>
</dbReference>
<name>A0A6A8M6Y5_9FIRM</name>
<comment type="similarity">
    <text evidence="9">Belongs to the SecD/SecF family. SecD subfamily.</text>
</comment>
<dbReference type="InterPro" id="IPR022813">
    <property type="entry name" value="SecD/SecF_arch_bac"/>
</dbReference>
<comment type="subunit">
    <text evidence="9">Forms a complex with SecF. Part of the essential Sec protein translocation apparatus which comprises SecA, SecYEG and auxiliary proteins SecDF. Other proteins may also be involved.</text>
</comment>
<dbReference type="InterPro" id="IPR005791">
    <property type="entry name" value="SecD"/>
</dbReference>
<dbReference type="Gene3D" id="3.30.70.3400">
    <property type="match status" value="1"/>
</dbReference>
<dbReference type="RefSeq" id="WP_154572573.1">
    <property type="nucleotide sequence ID" value="NZ_VUNB01000004.1"/>
</dbReference>
<dbReference type="HAMAP" id="MF_01463_B">
    <property type="entry name" value="SecD_B"/>
    <property type="match status" value="1"/>
</dbReference>
<feature type="domain" description="Protein export membrane protein SecD/SecF C-terminal" evidence="12">
    <location>
        <begin position="256"/>
        <end position="417"/>
    </location>
</feature>
<dbReference type="InterPro" id="IPR005665">
    <property type="entry name" value="SecF_bac"/>
</dbReference>
<dbReference type="AlphaFoldDB" id="A0A6A8M6Y5"/>
<feature type="transmembrane region" description="Helical" evidence="9">
    <location>
        <begin position="670"/>
        <end position="692"/>
    </location>
</feature>
<proteinExistence type="inferred from homology"/>
<evidence type="ECO:0000256" key="10">
    <source>
        <dbReference type="HAMAP-Rule" id="MF_01464"/>
    </source>
</evidence>
<dbReference type="GO" id="GO:0065002">
    <property type="term" value="P:intracellular protein transmembrane transport"/>
    <property type="evidence" value="ECO:0007669"/>
    <property type="project" value="UniProtKB-UniRule"/>
</dbReference>
<dbReference type="GO" id="GO:0015450">
    <property type="term" value="F:protein-transporting ATPase activity"/>
    <property type="evidence" value="ECO:0007669"/>
    <property type="project" value="InterPro"/>
</dbReference>
<dbReference type="NCBIfam" id="TIGR00916">
    <property type="entry name" value="2A0604s01"/>
    <property type="match status" value="2"/>
</dbReference>
<feature type="transmembrane region" description="Helical" evidence="9">
    <location>
        <begin position="389"/>
        <end position="413"/>
    </location>
</feature>
<comment type="subunit">
    <text evidence="10">Forms a complex with SecD. Part of the essential Sec protein translocation apparatus which comprises SecA, SecYEG and auxiliary proteins SecDF. Other proteins may also be involved.</text>
</comment>
<comment type="similarity">
    <text evidence="10">Belongs to the SecD/SecF family. SecF subfamily.</text>
</comment>
<keyword evidence="5 9" id="KW-0653">Protein transport</keyword>
<evidence type="ECO:0000256" key="3">
    <source>
        <dbReference type="ARBA" id="ARBA00022475"/>
    </source>
</evidence>
<evidence type="ECO:0000256" key="9">
    <source>
        <dbReference type="HAMAP-Rule" id="MF_01463"/>
    </source>
</evidence>
<reference evidence="14" key="1">
    <citation type="submission" date="2019-09" db="EMBL/GenBank/DDBJ databases">
        <title>In-depth cultivation of the pig gut microbiome towards novel bacterial diversity and tailored functional studies.</title>
        <authorList>
            <person name="Wylensek D."/>
            <person name="Hitch T.C.A."/>
            <person name="Clavel T."/>
        </authorList>
    </citation>
    <scope>NUCLEOTIDE SEQUENCE</scope>
    <source>
        <strain evidence="14">RF-744-FAT-WT-3</strain>
    </source>
</reference>
<feature type="transmembrane region" description="Helical" evidence="9">
    <location>
        <begin position="594"/>
        <end position="618"/>
    </location>
</feature>
<keyword evidence="8 9" id="KW-0472">Membrane</keyword>
<evidence type="ECO:0000259" key="13">
    <source>
        <dbReference type="Pfam" id="PF21760"/>
    </source>
</evidence>
<evidence type="ECO:0000256" key="4">
    <source>
        <dbReference type="ARBA" id="ARBA00022692"/>
    </source>
</evidence>
<keyword evidence="3 9" id="KW-1003">Cell membrane</keyword>
<keyword evidence="7 9" id="KW-0811">Translocation</keyword>
<evidence type="ECO:0000256" key="11">
    <source>
        <dbReference type="SAM" id="MobiDB-lite"/>
    </source>
</evidence>
<feature type="transmembrane region" description="Helical" evidence="9">
    <location>
        <begin position="361"/>
        <end position="383"/>
    </location>
</feature>
<keyword evidence="4 9" id="KW-0812">Transmembrane</keyword>
<dbReference type="NCBIfam" id="TIGR01129">
    <property type="entry name" value="secD"/>
    <property type="match status" value="1"/>
</dbReference>
<feature type="transmembrane region" description="Helical" evidence="9">
    <location>
        <begin position="624"/>
        <end position="646"/>
    </location>
</feature>